<comment type="similarity">
    <text evidence="1">Belongs to the short-chain dehydrogenases/reductases (SDR) family.</text>
</comment>
<proteinExistence type="inferred from homology"/>
<evidence type="ECO:0000313" key="3">
    <source>
        <dbReference type="Proteomes" id="UP001499895"/>
    </source>
</evidence>
<evidence type="ECO:0000313" key="2">
    <source>
        <dbReference type="EMBL" id="GAA0473941.1"/>
    </source>
</evidence>
<sequence length="312" mass="32656">MFGTPRSLSPAGRAVVVTGASTGLGRACALHLDRLGFRVHAGVRKAADGEQLAAEARHGLIHPLTLDLTSEESVREAAASVAAAEGRGGLWGLVNNAGICVSAPLEGVPAEQLRAQLDVNVVGTVLVTQSFLPGLRRARGRVVNVTSGLGSVAIPYLGAYAAAQFAKEAVSDALRRELRSSGIAVSVVQPGAIMTPIWEKVSGEGQRILDAMPDGVAAHYRETFPRFLAANERKARESRTRPEHFARAVHHALTAGRPRTRYRVGPDATGASVLARLLPDAALDRLFTGITAAAPARPGAPVAPAPPHERTT</sequence>
<dbReference type="PRINTS" id="PR00081">
    <property type="entry name" value="GDHRDH"/>
</dbReference>
<name>A0ABN1ADQ0_9ACTN</name>
<dbReference type="EMBL" id="BAAAHB010000045">
    <property type="protein sequence ID" value="GAA0473941.1"/>
    <property type="molecule type" value="Genomic_DNA"/>
</dbReference>
<dbReference type="Gene3D" id="3.40.50.720">
    <property type="entry name" value="NAD(P)-binding Rossmann-like Domain"/>
    <property type="match status" value="1"/>
</dbReference>
<reference evidence="2 3" key="1">
    <citation type="journal article" date="2019" name="Int. J. Syst. Evol. Microbiol.">
        <title>The Global Catalogue of Microorganisms (GCM) 10K type strain sequencing project: providing services to taxonomists for standard genome sequencing and annotation.</title>
        <authorList>
            <consortium name="The Broad Institute Genomics Platform"/>
            <consortium name="The Broad Institute Genome Sequencing Center for Infectious Disease"/>
            <person name="Wu L."/>
            <person name="Ma J."/>
        </authorList>
    </citation>
    <scope>NUCLEOTIDE SEQUENCE [LARGE SCALE GENOMIC DNA]</scope>
    <source>
        <strain evidence="2 3">JCM 10649</strain>
    </source>
</reference>
<dbReference type="PANTHER" id="PTHR43313">
    <property type="entry name" value="SHORT-CHAIN DEHYDROGENASE/REDUCTASE FAMILY 9C"/>
    <property type="match status" value="1"/>
</dbReference>
<dbReference type="RefSeq" id="WP_344092576.1">
    <property type="nucleotide sequence ID" value="NZ_BAAAHB010000045.1"/>
</dbReference>
<comment type="caution">
    <text evidence="2">The sequence shown here is derived from an EMBL/GenBank/DDBJ whole genome shotgun (WGS) entry which is preliminary data.</text>
</comment>
<evidence type="ECO:0000256" key="1">
    <source>
        <dbReference type="RuleBase" id="RU000363"/>
    </source>
</evidence>
<dbReference type="Proteomes" id="UP001499895">
    <property type="component" value="Unassembled WGS sequence"/>
</dbReference>
<protein>
    <submittedName>
        <fullName evidence="2">SDR family NAD(P)-dependent oxidoreductase</fullName>
    </submittedName>
</protein>
<dbReference type="PANTHER" id="PTHR43313:SF1">
    <property type="entry name" value="3BETA-HYDROXYSTEROID DEHYDROGENASE DHS-16"/>
    <property type="match status" value="1"/>
</dbReference>
<dbReference type="InterPro" id="IPR002347">
    <property type="entry name" value="SDR_fam"/>
</dbReference>
<dbReference type="SUPFAM" id="SSF51735">
    <property type="entry name" value="NAD(P)-binding Rossmann-fold domains"/>
    <property type="match status" value="1"/>
</dbReference>
<dbReference type="InterPro" id="IPR036291">
    <property type="entry name" value="NAD(P)-bd_dom_sf"/>
</dbReference>
<gene>
    <name evidence="2" type="ORF">GCM10009544_39970</name>
</gene>
<dbReference type="PRINTS" id="PR00080">
    <property type="entry name" value="SDRFAMILY"/>
</dbReference>
<accession>A0ABN1ADQ0</accession>
<organism evidence="2 3">
    <name type="scientific">Streptomyces stramineus</name>
    <dbReference type="NCBI Taxonomy" id="173861"/>
    <lineage>
        <taxon>Bacteria</taxon>
        <taxon>Bacillati</taxon>
        <taxon>Actinomycetota</taxon>
        <taxon>Actinomycetes</taxon>
        <taxon>Kitasatosporales</taxon>
        <taxon>Streptomycetaceae</taxon>
        <taxon>Streptomyces</taxon>
    </lineage>
</organism>
<dbReference type="Pfam" id="PF00106">
    <property type="entry name" value="adh_short"/>
    <property type="match status" value="1"/>
</dbReference>
<keyword evidence="3" id="KW-1185">Reference proteome</keyword>